<dbReference type="InterPro" id="IPR016035">
    <property type="entry name" value="Acyl_Trfase/lysoPLipase"/>
</dbReference>
<dbReference type="Gene3D" id="3.10.129.110">
    <property type="entry name" value="Polyketide synthase dehydratase"/>
    <property type="match status" value="1"/>
</dbReference>
<dbReference type="Pfam" id="PF21089">
    <property type="entry name" value="PKS_DH_N"/>
    <property type="match status" value="1"/>
</dbReference>
<accession>A0AAI8VA39</accession>
<dbReference type="Gene3D" id="3.40.366.10">
    <property type="entry name" value="Malonyl-Coenzyme A Acyl Carrier Protein, domain 2"/>
    <property type="match status" value="1"/>
</dbReference>
<keyword evidence="1" id="KW-0596">Phosphopantetheine</keyword>
<dbReference type="InterPro" id="IPR049552">
    <property type="entry name" value="PKS_DH_N"/>
</dbReference>
<dbReference type="GO" id="GO:0004312">
    <property type="term" value="F:fatty acid synthase activity"/>
    <property type="evidence" value="ECO:0007669"/>
    <property type="project" value="TreeGrafter"/>
</dbReference>
<evidence type="ECO:0000259" key="6">
    <source>
        <dbReference type="PROSITE" id="PS52019"/>
    </source>
</evidence>
<dbReference type="PROSITE" id="PS52019">
    <property type="entry name" value="PKS_MFAS_DH"/>
    <property type="match status" value="1"/>
</dbReference>
<gene>
    <name evidence="7" type="ORF">KHLLAP_LOCUS1088</name>
</gene>
<keyword evidence="4" id="KW-0511">Multifunctional enzyme</keyword>
<evidence type="ECO:0000256" key="5">
    <source>
        <dbReference type="PROSITE-ProRule" id="PRU01363"/>
    </source>
</evidence>
<dbReference type="GO" id="GO:0006633">
    <property type="term" value="P:fatty acid biosynthetic process"/>
    <property type="evidence" value="ECO:0007669"/>
    <property type="project" value="TreeGrafter"/>
</dbReference>
<keyword evidence="2" id="KW-0597">Phosphoprotein</keyword>
<dbReference type="InterPro" id="IPR049900">
    <property type="entry name" value="PKS_mFAS_DH"/>
</dbReference>
<dbReference type="PANTHER" id="PTHR43775:SF20">
    <property type="entry name" value="HYBRID PKS-NRPS SYNTHETASE APDA"/>
    <property type="match status" value="1"/>
</dbReference>
<feature type="domain" description="PKS/mFAS DH" evidence="6">
    <location>
        <begin position="133"/>
        <end position="309"/>
    </location>
</feature>
<dbReference type="SUPFAM" id="SSF52151">
    <property type="entry name" value="FabD/lysophospholipase-like"/>
    <property type="match status" value="1"/>
</dbReference>
<feature type="region of interest" description="N-terminal hotdog fold" evidence="5">
    <location>
        <begin position="133"/>
        <end position="268"/>
    </location>
</feature>
<proteinExistence type="predicted"/>
<dbReference type="AlphaFoldDB" id="A0AAI8VA39"/>
<name>A0AAI8VA39_9PEZI</name>
<evidence type="ECO:0000313" key="8">
    <source>
        <dbReference type="Proteomes" id="UP001295740"/>
    </source>
</evidence>
<dbReference type="PANTHER" id="PTHR43775">
    <property type="entry name" value="FATTY ACID SYNTHASE"/>
    <property type="match status" value="1"/>
</dbReference>
<dbReference type="InterPro" id="IPR050091">
    <property type="entry name" value="PKS_NRPS_Biosynth_Enz"/>
</dbReference>
<sequence>MAQTVLFSQALEAAMDLGNIDVGLEVGPHAALRGPALQTTKQVSGSEIPYVGALDRKKNEVAALSDALGSIWTSLGPSAVDLARYTSAFTQDGRPLSFQPLGSLPTYPFDHQTIFFRESRINKQFRLRSDPPHELLGTRTPDCTAWEPRWRNFFKTEMSWLKGHRIQGQIVVPGATYCVMALEAAKALCKGKNTSRFELRNIKILRPISLDESSEGVETLFSLRSDIDSLKGGEGLVHADFSLSAANVSDGNMRMICSGEIRIHLGEPDSTAFPTRPLQPRTELLSMNVDRFYSALDRLGLNYSETSEV</sequence>
<protein>
    <submittedName>
        <fullName evidence="7">Uu.00g034730.m01.CDS01</fullName>
    </submittedName>
</protein>
<comment type="caution">
    <text evidence="7">The sequence shown here is derived from an EMBL/GenBank/DDBJ whole genome shotgun (WGS) entry which is preliminary data.</text>
</comment>
<dbReference type="Gene3D" id="3.30.70.3290">
    <property type="match status" value="1"/>
</dbReference>
<feature type="region of interest" description="C-terminal hotdog fold" evidence="5">
    <location>
        <begin position="283"/>
        <end position="309"/>
    </location>
</feature>
<dbReference type="EMBL" id="CAUWAG010000003">
    <property type="protein sequence ID" value="CAJ2500620.1"/>
    <property type="molecule type" value="Genomic_DNA"/>
</dbReference>
<keyword evidence="8" id="KW-1185">Reference proteome</keyword>
<dbReference type="SMART" id="SM00826">
    <property type="entry name" value="PKS_DH"/>
    <property type="match status" value="1"/>
</dbReference>
<organism evidence="7 8">
    <name type="scientific">Anthostomella pinea</name>
    <dbReference type="NCBI Taxonomy" id="933095"/>
    <lineage>
        <taxon>Eukaryota</taxon>
        <taxon>Fungi</taxon>
        <taxon>Dikarya</taxon>
        <taxon>Ascomycota</taxon>
        <taxon>Pezizomycotina</taxon>
        <taxon>Sordariomycetes</taxon>
        <taxon>Xylariomycetidae</taxon>
        <taxon>Xylariales</taxon>
        <taxon>Xylariaceae</taxon>
        <taxon>Anthostomella</taxon>
    </lineage>
</organism>
<dbReference type="InterPro" id="IPR020807">
    <property type="entry name" value="PKS_DH"/>
</dbReference>
<reference evidence="7" key="1">
    <citation type="submission" date="2023-10" db="EMBL/GenBank/DDBJ databases">
        <authorList>
            <person name="Hackl T."/>
        </authorList>
    </citation>
    <scope>NUCLEOTIDE SEQUENCE</scope>
</reference>
<evidence type="ECO:0000256" key="3">
    <source>
        <dbReference type="ARBA" id="ARBA00022679"/>
    </source>
</evidence>
<evidence type="ECO:0000313" key="7">
    <source>
        <dbReference type="EMBL" id="CAJ2500620.1"/>
    </source>
</evidence>
<dbReference type="InterPro" id="IPR042104">
    <property type="entry name" value="PKS_dehydratase_sf"/>
</dbReference>
<evidence type="ECO:0000256" key="1">
    <source>
        <dbReference type="ARBA" id="ARBA00022450"/>
    </source>
</evidence>
<evidence type="ECO:0000256" key="2">
    <source>
        <dbReference type="ARBA" id="ARBA00022553"/>
    </source>
</evidence>
<dbReference type="GO" id="GO:0044550">
    <property type="term" value="P:secondary metabolite biosynthetic process"/>
    <property type="evidence" value="ECO:0007669"/>
    <property type="project" value="UniProtKB-ARBA"/>
</dbReference>
<dbReference type="InterPro" id="IPR001227">
    <property type="entry name" value="Ac_transferase_dom_sf"/>
</dbReference>
<keyword evidence="3" id="KW-0808">Transferase</keyword>
<evidence type="ECO:0000256" key="4">
    <source>
        <dbReference type="ARBA" id="ARBA00023268"/>
    </source>
</evidence>
<comment type="caution">
    <text evidence="5">Lacks conserved residue(s) required for the propagation of feature annotation.</text>
</comment>
<dbReference type="Proteomes" id="UP001295740">
    <property type="component" value="Unassembled WGS sequence"/>
</dbReference>